<proteinExistence type="predicted"/>
<evidence type="ECO:0000313" key="1">
    <source>
        <dbReference type="EMBL" id="EJR75168.1"/>
    </source>
</evidence>
<accession>A0A9W5L246</accession>
<protein>
    <submittedName>
        <fullName evidence="1">Uncharacterized protein</fullName>
    </submittedName>
</protein>
<organism evidence="1 2">
    <name type="scientific">Bacillus cereus VD154</name>
    <dbReference type="NCBI Taxonomy" id="1053238"/>
    <lineage>
        <taxon>Bacteria</taxon>
        <taxon>Bacillati</taxon>
        <taxon>Bacillota</taxon>
        <taxon>Bacilli</taxon>
        <taxon>Bacillales</taxon>
        <taxon>Bacillaceae</taxon>
        <taxon>Bacillus</taxon>
        <taxon>Bacillus cereus group</taxon>
    </lineage>
</organism>
<gene>
    <name evidence="1" type="ORF">IK5_01460</name>
</gene>
<dbReference type="AlphaFoldDB" id="A0A9W5L246"/>
<reference evidence="1 2" key="1">
    <citation type="submission" date="2012-04" db="EMBL/GenBank/DDBJ databases">
        <title>The Genome Sequence of Bacillus cereus VD154.</title>
        <authorList>
            <consortium name="The Broad Institute Genome Sequencing Platform"/>
            <consortium name="The Broad Institute Genome Sequencing Center for Infectious Disease"/>
            <person name="Feldgarden M."/>
            <person name="Van der Auwera G.A."/>
            <person name="Mahillon J."/>
            <person name="Duprez V."/>
            <person name="Timmery S."/>
            <person name="Mattelet C."/>
            <person name="Dierick K."/>
            <person name="Sun M."/>
            <person name="Yu Z."/>
            <person name="Zhu L."/>
            <person name="Hu X."/>
            <person name="Shank E.B."/>
            <person name="Swiecicka I."/>
            <person name="Hansen B.M."/>
            <person name="Andrup L."/>
            <person name="Young S.K."/>
            <person name="Zeng Q."/>
            <person name="Gargeya S."/>
            <person name="Fitzgerald M."/>
            <person name="Haas B."/>
            <person name="Abouelleil A."/>
            <person name="Alvarado L."/>
            <person name="Arachchi H.M."/>
            <person name="Berlin A."/>
            <person name="Chapman S.B."/>
            <person name="Goldberg J."/>
            <person name="Griggs A."/>
            <person name="Gujja S."/>
            <person name="Hansen M."/>
            <person name="Howarth C."/>
            <person name="Imamovic A."/>
            <person name="Larimer J."/>
            <person name="McCowen C."/>
            <person name="Montmayeur A."/>
            <person name="Murphy C."/>
            <person name="Neiman D."/>
            <person name="Pearson M."/>
            <person name="Priest M."/>
            <person name="Roberts A."/>
            <person name="Saif S."/>
            <person name="Shea T."/>
            <person name="Sisk P."/>
            <person name="Sykes S."/>
            <person name="Wortman J."/>
            <person name="Nusbaum C."/>
            <person name="Birren B."/>
        </authorList>
    </citation>
    <scope>NUCLEOTIDE SEQUENCE [LARGE SCALE GENOMIC DNA]</scope>
    <source>
        <strain evidence="1 2">VD154</strain>
    </source>
</reference>
<name>A0A9W5L246_BACCE</name>
<dbReference type="EMBL" id="AHFG01000015">
    <property type="protein sequence ID" value="EJR75168.1"/>
    <property type="molecule type" value="Genomic_DNA"/>
</dbReference>
<dbReference type="Proteomes" id="UP000006967">
    <property type="component" value="Unassembled WGS sequence"/>
</dbReference>
<sequence>MLKTRIDVAEILLLSIFFDIKCTESQALILHGMDTCVNVTLFFLNTGQKVKIVK</sequence>
<evidence type="ECO:0000313" key="2">
    <source>
        <dbReference type="Proteomes" id="UP000006967"/>
    </source>
</evidence>
<comment type="caution">
    <text evidence="1">The sequence shown here is derived from an EMBL/GenBank/DDBJ whole genome shotgun (WGS) entry which is preliminary data.</text>
</comment>